<evidence type="ECO:0000313" key="5">
    <source>
        <dbReference type="Proteomes" id="UP001208570"/>
    </source>
</evidence>
<feature type="compositionally biased region" description="Low complexity" evidence="2">
    <location>
        <begin position="164"/>
        <end position="183"/>
    </location>
</feature>
<feature type="domain" description="SH2" evidence="3">
    <location>
        <begin position="41"/>
        <end position="120"/>
    </location>
</feature>
<sequence>MGKKGHTKKHQRKNEHIYPEEPLECHVFHLDPSMNRDNPSWFFELGDDSRQVAEQILTMGRRYGNTLMRTSTSFERSGKYVISMRREVAGLVFLTKVSIPFIHQHSPMQCLSDVMKFFLTVAGPGTVPMKTNDTDILFGRVSDPGLASSNTWLTNQAPGHGRISSLDSVTSLPPPSSSSSSLPTRPPAPNHSERSSHLNGDNGFEDAQQHPQQQNGNWILSKTNCQPEQASPTSANNGWATAQPHRRHSAVDWSPTSTVPSSRNTKLAVSGSVPDGMSNIVRNINYGSVTSASTPGHDSGSFGFSTPVSAAVPDGRLGADNYVNISDADIRDGSFDGRGTGLNFLNQGMEQLSFNQAATSNPPQPPPLNGGIATSPPPPPPPAPPFGGPPAPPPLGGSIAPPPPLSGSTAPPPPPPPLGGTAAPPPPPPLGGPLSPPPVDGSMAPPPPPLGGPTPMASYGSDRTSEPSASFNRPRNSISQMNGPMGNRIGDLQSELLAKLGKRKEDIYATATILRSNYD</sequence>
<dbReference type="InterPro" id="IPR051412">
    <property type="entry name" value="Formin_Homology_Diaphanous_sf"/>
</dbReference>
<proteinExistence type="predicted"/>
<comment type="caution">
    <text evidence="4">The sequence shown here is derived from an EMBL/GenBank/DDBJ whole genome shotgun (WGS) entry which is preliminary data.</text>
</comment>
<dbReference type="PROSITE" id="PS50001">
    <property type="entry name" value="SH2"/>
    <property type="match status" value="1"/>
</dbReference>
<feature type="compositionally biased region" description="Pro residues" evidence="2">
    <location>
        <begin position="375"/>
        <end position="452"/>
    </location>
</feature>
<dbReference type="GO" id="GO:0030041">
    <property type="term" value="P:actin filament polymerization"/>
    <property type="evidence" value="ECO:0007669"/>
    <property type="project" value="TreeGrafter"/>
</dbReference>
<dbReference type="InterPro" id="IPR000980">
    <property type="entry name" value="SH2"/>
</dbReference>
<protein>
    <recommendedName>
        <fullName evidence="3">SH2 domain-containing protein</fullName>
    </recommendedName>
</protein>
<dbReference type="Gene3D" id="3.30.505.10">
    <property type="entry name" value="SH2 domain"/>
    <property type="match status" value="1"/>
</dbReference>
<evidence type="ECO:0000259" key="3">
    <source>
        <dbReference type="PROSITE" id="PS50001"/>
    </source>
</evidence>
<keyword evidence="5" id="KW-1185">Reference proteome</keyword>
<evidence type="ECO:0000313" key="4">
    <source>
        <dbReference type="EMBL" id="KAK2164867.1"/>
    </source>
</evidence>
<feature type="region of interest" description="Disordered" evidence="2">
    <location>
        <begin position="224"/>
        <end position="278"/>
    </location>
</feature>
<accession>A0AAD9K523</accession>
<evidence type="ECO:0000256" key="2">
    <source>
        <dbReference type="SAM" id="MobiDB-lite"/>
    </source>
</evidence>
<keyword evidence="1" id="KW-0727">SH2 domain</keyword>
<dbReference type="InterPro" id="IPR036860">
    <property type="entry name" value="SH2_dom_sf"/>
</dbReference>
<feature type="compositionally biased region" description="Polar residues" evidence="2">
    <location>
        <begin position="466"/>
        <end position="482"/>
    </location>
</feature>
<dbReference type="EMBL" id="JAODUP010000058">
    <property type="protein sequence ID" value="KAK2164867.1"/>
    <property type="molecule type" value="Genomic_DNA"/>
</dbReference>
<reference evidence="4" key="1">
    <citation type="journal article" date="2023" name="Mol. Biol. Evol.">
        <title>Third-Generation Sequencing Reveals the Adaptive Role of the Epigenome in Three Deep-Sea Polychaetes.</title>
        <authorList>
            <person name="Perez M."/>
            <person name="Aroh O."/>
            <person name="Sun Y."/>
            <person name="Lan Y."/>
            <person name="Juniper S.K."/>
            <person name="Young C.R."/>
            <person name="Angers B."/>
            <person name="Qian P.Y."/>
        </authorList>
    </citation>
    <scope>NUCLEOTIDE SEQUENCE</scope>
    <source>
        <strain evidence="4">P08H-3</strain>
    </source>
</reference>
<feature type="compositionally biased region" description="Polar residues" evidence="2">
    <location>
        <begin position="224"/>
        <end position="240"/>
    </location>
</feature>
<feature type="compositionally biased region" description="Polar residues" evidence="2">
    <location>
        <begin position="254"/>
        <end position="267"/>
    </location>
</feature>
<evidence type="ECO:0000256" key="1">
    <source>
        <dbReference type="PROSITE-ProRule" id="PRU00191"/>
    </source>
</evidence>
<feature type="region of interest" description="Disordered" evidence="2">
    <location>
        <begin position="149"/>
        <end position="212"/>
    </location>
</feature>
<dbReference type="Proteomes" id="UP001208570">
    <property type="component" value="Unassembled WGS sequence"/>
</dbReference>
<dbReference type="PANTHER" id="PTHR45691">
    <property type="entry name" value="PROTEIN DIAPHANOUS"/>
    <property type="match status" value="1"/>
</dbReference>
<dbReference type="AlphaFoldDB" id="A0AAD9K523"/>
<organism evidence="4 5">
    <name type="scientific">Paralvinella palmiformis</name>
    <dbReference type="NCBI Taxonomy" id="53620"/>
    <lineage>
        <taxon>Eukaryota</taxon>
        <taxon>Metazoa</taxon>
        <taxon>Spiralia</taxon>
        <taxon>Lophotrochozoa</taxon>
        <taxon>Annelida</taxon>
        <taxon>Polychaeta</taxon>
        <taxon>Sedentaria</taxon>
        <taxon>Canalipalpata</taxon>
        <taxon>Terebellida</taxon>
        <taxon>Terebelliformia</taxon>
        <taxon>Alvinellidae</taxon>
        <taxon>Paralvinella</taxon>
    </lineage>
</organism>
<gene>
    <name evidence="4" type="ORF">LSH36_58g19046</name>
</gene>
<dbReference type="GO" id="GO:0005884">
    <property type="term" value="C:actin filament"/>
    <property type="evidence" value="ECO:0007669"/>
    <property type="project" value="TreeGrafter"/>
</dbReference>
<dbReference type="PANTHER" id="PTHR45691:SF6">
    <property type="entry name" value="PROTEIN DIAPHANOUS"/>
    <property type="match status" value="1"/>
</dbReference>
<name>A0AAD9K523_9ANNE</name>
<feature type="region of interest" description="Disordered" evidence="2">
    <location>
        <begin position="356"/>
        <end position="490"/>
    </location>
</feature>